<dbReference type="Pfam" id="PF00990">
    <property type="entry name" value="GGDEF"/>
    <property type="match status" value="1"/>
</dbReference>
<dbReference type="RefSeq" id="WP_076725050.1">
    <property type="nucleotide sequence ID" value="NZ_MSCW01000007.1"/>
</dbReference>
<dbReference type="Pfam" id="PF00072">
    <property type="entry name" value="Response_reg"/>
    <property type="match status" value="1"/>
</dbReference>
<evidence type="ECO:0000313" key="11">
    <source>
        <dbReference type="Proteomes" id="UP000189339"/>
    </source>
</evidence>
<dbReference type="SMART" id="SM00267">
    <property type="entry name" value="GGDEF"/>
    <property type="match status" value="1"/>
</dbReference>
<dbReference type="GO" id="GO:0005886">
    <property type="term" value="C:plasma membrane"/>
    <property type="evidence" value="ECO:0007669"/>
    <property type="project" value="TreeGrafter"/>
</dbReference>
<dbReference type="InterPro" id="IPR001789">
    <property type="entry name" value="Sig_transdc_resp-reg_receiver"/>
</dbReference>
<proteinExistence type="predicted"/>
<dbReference type="GO" id="GO:1902201">
    <property type="term" value="P:negative regulation of bacterial-type flagellum-dependent cell motility"/>
    <property type="evidence" value="ECO:0007669"/>
    <property type="project" value="TreeGrafter"/>
</dbReference>
<keyword evidence="6" id="KW-0597">Phosphoprotein</keyword>
<dbReference type="InterPro" id="IPR008207">
    <property type="entry name" value="Sig_transdc_His_kin_Hpt_dom"/>
</dbReference>
<dbReference type="CDD" id="cd01949">
    <property type="entry name" value="GGDEF"/>
    <property type="match status" value="1"/>
</dbReference>
<dbReference type="SUPFAM" id="SSF55073">
    <property type="entry name" value="Nucleotide cyclase"/>
    <property type="match status" value="1"/>
</dbReference>
<accession>A0A1V2DS85</accession>
<feature type="domain" description="HPt" evidence="9">
    <location>
        <begin position="9"/>
        <end position="123"/>
    </location>
</feature>
<evidence type="ECO:0000256" key="1">
    <source>
        <dbReference type="ARBA" id="ARBA00001946"/>
    </source>
</evidence>
<dbReference type="InterPro" id="IPR050469">
    <property type="entry name" value="Diguanylate_Cyclase"/>
</dbReference>
<dbReference type="OrthoDB" id="9812260at2"/>
<dbReference type="Gene3D" id="3.30.70.270">
    <property type="match status" value="1"/>
</dbReference>
<feature type="modified residue" description="4-aspartylphosphate" evidence="6">
    <location>
        <position position="317"/>
    </location>
</feature>
<dbReference type="GO" id="GO:0052621">
    <property type="term" value="F:diguanylate cyclase activity"/>
    <property type="evidence" value="ECO:0007669"/>
    <property type="project" value="UniProtKB-EC"/>
</dbReference>
<dbReference type="PROSITE" id="PS50894">
    <property type="entry name" value="HPT"/>
    <property type="match status" value="1"/>
</dbReference>
<dbReference type="Pfam" id="PF01627">
    <property type="entry name" value="Hpt"/>
    <property type="match status" value="1"/>
</dbReference>
<dbReference type="Proteomes" id="UP000189339">
    <property type="component" value="Unassembled WGS sequence"/>
</dbReference>
<dbReference type="PANTHER" id="PTHR45138">
    <property type="entry name" value="REGULATORY COMPONENTS OF SENSORY TRANSDUCTION SYSTEM"/>
    <property type="match status" value="1"/>
</dbReference>
<dbReference type="Gene3D" id="3.40.50.2300">
    <property type="match status" value="1"/>
</dbReference>
<dbReference type="SMART" id="SM00448">
    <property type="entry name" value="REC"/>
    <property type="match status" value="1"/>
</dbReference>
<evidence type="ECO:0000259" key="9">
    <source>
        <dbReference type="PROSITE" id="PS50894"/>
    </source>
</evidence>
<dbReference type="Gene3D" id="1.20.120.160">
    <property type="entry name" value="HPT domain"/>
    <property type="match status" value="1"/>
</dbReference>
<dbReference type="InterPro" id="IPR043128">
    <property type="entry name" value="Rev_trsase/Diguanyl_cyclase"/>
</dbReference>
<dbReference type="InterPro" id="IPR036641">
    <property type="entry name" value="HPT_dom_sf"/>
</dbReference>
<dbReference type="GO" id="GO:0043709">
    <property type="term" value="P:cell adhesion involved in single-species biofilm formation"/>
    <property type="evidence" value="ECO:0007669"/>
    <property type="project" value="TreeGrafter"/>
</dbReference>
<feature type="domain" description="Response regulatory" evidence="7">
    <location>
        <begin position="268"/>
        <end position="384"/>
    </location>
</feature>
<keyword evidence="3" id="KW-0902">Two-component regulatory system</keyword>
<organism evidence="10 11">
    <name type="scientific">Marinobacter lutaoensis</name>
    <dbReference type="NCBI Taxonomy" id="135739"/>
    <lineage>
        <taxon>Bacteria</taxon>
        <taxon>Pseudomonadati</taxon>
        <taxon>Pseudomonadota</taxon>
        <taxon>Gammaproteobacteria</taxon>
        <taxon>Pseudomonadales</taxon>
        <taxon>Marinobacteraceae</taxon>
        <taxon>Marinobacter</taxon>
    </lineage>
</organism>
<dbReference type="SUPFAM" id="SSF47226">
    <property type="entry name" value="Histidine-containing phosphotransfer domain, HPT domain"/>
    <property type="match status" value="1"/>
</dbReference>
<dbReference type="STRING" id="135739.BTO32_13070"/>
<evidence type="ECO:0000256" key="3">
    <source>
        <dbReference type="ARBA" id="ARBA00023012"/>
    </source>
</evidence>
<comment type="caution">
    <text evidence="10">The sequence shown here is derived from an EMBL/GenBank/DDBJ whole genome shotgun (WGS) entry which is preliminary data.</text>
</comment>
<dbReference type="InterPro" id="IPR029787">
    <property type="entry name" value="Nucleotide_cyclase"/>
</dbReference>
<dbReference type="InterPro" id="IPR000160">
    <property type="entry name" value="GGDEF_dom"/>
</dbReference>
<evidence type="ECO:0000256" key="4">
    <source>
        <dbReference type="ARBA" id="ARBA00034247"/>
    </source>
</evidence>
<dbReference type="GO" id="GO:0000160">
    <property type="term" value="P:phosphorelay signal transduction system"/>
    <property type="evidence" value="ECO:0007669"/>
    <property type="project" value="UniProtKB-KW"/>
</dbReference>
<protein>
    <recommendedName>
        <fullName evidence="2">diguanylate cyclase</fullName>
        <ecNumber evidence="2">2.7.7.65</ecNumber>
    </recommendedName>
</protein>
<comment type="catalytic activity">
    <reaction evidence="4">
        <text>2 GTP = 3',3'-c-di-GMP + 2 diphosphate</text>
        <dbReference type="Rhea" id="RHEA:24898"/>
        <dbReference type="ChEBI" id="CHEBI:33019"/>
        <dbReference type="ChEBI" id="CHEBI:37565"/>
        <dbReference type="ChEBI" id="CHEBI:58805"/>
        <dbReference type="EC" id="2.7.7.65"/>
    </reaction>
</comment>
<evidence type="ECO:0000256" key="6">
    <source>
        <dbReference type="PROSITE-ProRule" id="PRU00169"/>
    </source>
</evidence>
<dbReference type="SUPFAM" id="SSF52172">
    <property type="entry name" value="CheY-like"/>
    <property type="match status" value="2"/>
</dbReference>
<reference evidence="10 11" key="1">
    <citation type="submission" date="2016-12" db="EMBL/GenBank/DDBJ databases">
        <title>Marinobacter lutaoensis whole genome sequencing.</title>
        <authorList>
            <person name="Verma A."/>
            <person name="Krishnamurthi S."/>
        </authorList>
    </citation>
    <scope>NUCLEOTIDE SEQUENCE [LARGE SCALE GENOMIC DNA]</scope>
    <source>
        <strain evidence="10 11">T5054</strain>
    </source>
</reference>
<dbReference type="NCBIfam" id="TIGR00254">
    <property type="entry name" value="GGDEF"/>
    <property type="match status" value="1"/>
</dbReference>
<dbReference type="EC" id="2.7.7.65" evidence="2"/>
<evidence type="ECO:0000256" key="2">
    <source>
        <dbReference type="ARBA" id="ARBA00012528"/>
    </source>
</evidence>
<dbReference type="PANTHER" id="PTHR45138:SF9">
    <property type="entry name" value="DIGUANYLATE CYCLASE DGCM-RELATED"/>
    <property type="match status" value="1"/>
</dbReference>
<dbReference type="PROSITE" id="PS50887">
    <property type="entry name" value="GGDEF"/>
    <property type="match status" value="1"/>
</dbReference>
<gene>
    <name evidence="10" type="ORF">BTO32_13070</name>
</gene>
<evidence type="ECO:0000259" key="8">
    <source>
        <dbReference type="PROSITE" id="PS50887"/>
    </source>
</evidence>
<dbReference type="EMBL" id="MSCW01000007">
    <property type="protein sequence ID" value="ONF43584.1"/>
    <property type="molecule type" value="Genomic_DNA"/>
</dbReference>
<comment type="cofactor">
    <cofactor evidence="1">
        <name>Mg(2+)</name>
        <dbReference type="ChEBI" id="CHEBI:18420"/>
    </cofactor>
</comment>
<dbReference type="InterPro" id="IPR011006">
    <property type="entry name" value="CheY-like_superfamily"/>
</dbReference>
<feature type="modified residue" description="Phosphohistidine" evidence="5">
    <location>
        <position position="56"/>
    </location>
</feature>
<dbReference type="AlphaFoldDB" id="A0A1V2DS85"/>
<dbReference type="PROSITE" id="PS50110">
    <property type="entry name" value="RESPONSE_REGULATORY"/>
    <property type="match status" value="1"/>
</dbReference>
<sequence length="563" mass="62295">MPKTKISDVNQKLEILRQRFRTKAAVELAHVQARASGIAAGSFMAADVLSVYQSLHRLAGSAGTFGFPELGKLARQLEIALKPLAEALATDPDGTVRAEPIARVVNAEFLREVDRLVQWLSEEGDRDDASAVTTEPGRAPVARAAEPVVLVVAPSSDVSRDLCQGLSLHGFQPRLVDQLEALDPAVLAREVSAVVLYDWELEAELPFLALGNDRPPVVCLGEEDTFLERYVLAEKGMDGFFTLPLDLPLLVDFIERLISERDELDRGRVMIVDDDPELLEHYSLVLEEVGLVVCRVNDPSTLLTSLSEFRPNLVLMDMQMGRYSGATLARMIRFDPEWLGLPIVYLSSEENRERQLEALSHGGDDFLTKPVSDHYLQRAVLVRCYRARQLEKLATRDSLTGLLKHSLANAEIENEFARSVRAGQESVVAMLDLDHFKRVNDRYGHRAGDMVIKGLANLLRHRLRKSDILGRYGGEEFIVALVDCALDDARAVMASVCERLSRIVFNAGDQEFSVTVSIGLARMNDYPTVEAAIEAADKALYERKHSGRNGVSLAPDSNLGRTG</sequence>
<dbReference type="CDD" id="cd00156">
    <property type="entry name" value="REC"/>
    <property type="match status" value="1"/>
</dbReference>
<evidence type="ECO:0000256" key="5">
    <source>
        <dbReference type="PROSITE-ProRule" id="PRU00110"/>
    </source>
</evidence>
<feature type="domain" description="GGDEF" evidence="8">
    <location>
        <begin position="424"/>
        <end position="556"/>
    </location>
</feature>
<evidence type="ECO:0000259" key="7">
    <source>
        <dbReference type="PROSITE" id="PS50110"/>
    </source>
</evidence>
<dbReference type="CDD" id="cd00088">
    <property type="entry name" value="HPT"/>
    <property type="match status" value="1"/>
</dbReference>
<name>A0A1V2DS85_9GAMM</name>
<evidence type="ECO:0000313" key="10">
    <source>
        <dbReference type="EMBL" id="ONF43584.1"/>
    </source>
</evidence>
<keyword evidence="11" id="KW-1185">Reference proteome</keyword>
<dbReference type="FunFam" id="3.30.70.270:FF:000001">
    <property type="entry name" value="Diguanylate cyclase domain protein"/>
    <property type="match status" value="1"/>
</dbReference>
<dbReference type="GO" id="GO:0004672">
    <property type="term" value="F:protein kinase activity"/>
    <property type="evidence" value="ECO:0007669"/>
    <property type="project" value="UniProtKB-ARBA"/>
</dbReference>